<evidence type="ECO:0000256" key="8">
    <source>
        <dbReference type="ARBA" id="ARBA00022982"/>
    </source>
</evidence>
<keyword evidence="8 14" id="KW-0249">Electron transport</keyword>
<comment type="similarity">
    <text evidence="2 14">Belongs to the complex I NDUFA13 subunit family.</text>
</comment>
<organism evidence="15 16">
    <name type="scientific">Polypedilum vanderplanki</name>
    <name type="common">Sleeping chironomid midge</name>
    <dbReference type="NCBI Taxonomy" id="319348"/>
    <lineage>
        <taxon>Eukaryota</taxon>
        <taxon>Metazoa</taxon>
        <taxon>Ecdysozoa</taxon>
        <taxon>Arthropoda</taxon>
        <taxon>Hexapoda</taxon>
        <taxon>Insecta</taxon>
        <taxon>Pterygota</taxon>
        <taxon>Neoptera</taxon>
        <taxon>Endopterygota</taxon>
        <taxon>Diptera</taxon>
        <taxon>Nematocera</taxon>
        <taxon>Chironomoidea</taxon>
        <taxon>Chironomidae</taxon>
        <taxon>Chironominae</taxon>
        <taxon>Polypedilum</taxon>
        <taxon>Polypedilum</taxon>
    </lineage>
</organism>
<evidence type="ECO:0000256" key="1">
    <source>
        <dbReference type="ARBA" id="ARBA00004298"/>
    </source>
</evidence>
<feature type="transmembrane region" description="Helical" evidence="14">
    <location>
        <begin position="28"/>
        <end position="49"/>
    </location>
</feature>
<dbReference type="AlphaFoldDB" id="A0A9J6C0C8"/>
<comment type="function">
    <text evidence="14">Complex I functions in the transfer of electrons from NADH to the respiratory chain. Accessory subunit of the mitochondrial membrane respiratory chain NADH dehydrogenase (Complex I), that is believed not to be involved in catalysis.</text>
</comment>
<keyword evidence="9 14" id="KW-1133">Transmembrane helix</keyword>
<evidence type="ECO:0000256" key="11">
    <source>
        <dbReference type="ARBA" id="ARBA00023136"/>
    </source>
</evidence>
<comment type="subunit">
    <text evidence="13">Complex I is composed of 45 different subunits. Interacts with CARD15, but not with CARD4. Interacts with STAT3, but not with STAT1, STAT2 and STAT5A. Interacts with OLFM4.</text>
</comment>
<evidence type="ECO:0000256" key="4">
    <source>
        <dbReference type="ARBA" id="ARBA00022448"/>
    </source>
</evidence>
<keyword evidence="11 14" id="KW-0472">Membrane</keyword>
<keyword evidence="5 14" id="KW-0679">Respiratory chain</keyword>
<name>A0A9J6C0C8_POLVA</name>
<dbReference type="EMBL" id="JADBJN010000002">
    <property type="protein sequence ID" value="KAG5674926.1"/>
    <property type="molecule type" value="Genomic_DNA"/>
</dbReference>
<reference evidence="15" key="1">
    <citation type="submission" date="2021-03" db="EMBL/GenBank/DDBJ databases">
        <title>Chromosome level genome of the anhydrobiotic midge Polypedilum vanderplanki.</title>
        <authorList>
            <person name="Yoshida Y."/>
            <person name="Kikawada T."/>
            <person name="Gusev O."/>
        </authorList>
    </citation>
    <scope>NUCLEOTIDE SEQUENCE</scope>
    <source>
        <strain evidence="15">NIAS01</strain>
        <tissue evidence="15">Whole body or cell culture</tissue>
    </source>
</reference>
<evidence type="ECO:0000256" key="9">
    <source>
        <dbReference type="ARBA" id="ARBA00022989"/>
    </source>
</evidence>
<gene>
    <name evidence="15" type="ORF">PVAND_004871</name>
</gene>
<keyword evidence="6 14" id="KW-0812">Transmembrane</keyword>
<keyword evidence="10 14" id="KW-0496">Mitochondrion</keyword>
<evidence type="ECO:0000256" key="7">
    <source>
        <dbReference type="ARBA" id="ARBA00022792"/>
    </source>
</evidence>
<comment type="caution">
    <text evidence="15">The sequence shown here is derived from an EMBL/GenBank/DDBJ whole genome shotgun (WGS) entry which is preliminary data.</text>
</comment>
<evidence type="ECO:0000256" key="2">
    <source>
        <dbReference type="ARBA" id="ARBA00007312"/>
    </source>
</evidence>
<evidence type="ECO:0000256" key="12">
    <source>
        <dbReference type="ARBA" id="ARBA00045908"/>
    </source>
</evidence>
<protein>
    <recommendedName>
        <fullName evidence="3 14">NADH dehydrogenase [ubiquinone] 1 alpha subcomplex subunit 13</fullName>
    </recommendedName>
</protein>
<dbReference type="InterPro" id="IPR009346">
    <property type="entry name" value="GRIM-19"/>
</dbReference>
<dbReference type="OrthoDB" id="3308at2759"/>
<keyword evidence="4 14" id="KW-0813">Transport</keyword>
<evidence type="ECO:0000256" key="13">
    <source>
        <dbReference type="ARBA" id="ARBA00046797"/>
    </source>
</evidence>
<dbReference type="GO" id="GO:0005743">
    <property type="term" value="C:mitochondrial inner membrane"/>
    <property type="evidence" value="ECO:0007669"/>
    <property type="project" value="UniProtKB-SubCell"/>
</dbReference>
<sequence>MVTPKTQDLPPPGGYQKIPFMRVPAKTLFNGFQIIGAYIGITTFAVYIYHLTNKQIQREEVEMRSARLALMPMLIAERDREFLKQVRKNRDEEARLMKNIPGWVVGTYYGEPIYKTKPVDHFDDNSLSWDDLCVHSDYRTQMIRQNFHLWN</sequence>
<keyword evidence="7 14" id="KW-0999">Mitochondrion inner membrane</keyword>
<evidence type="ECO:0000313" key="15">
    <source>
        <dbReference type="EMBL" id="KAG5674926.1"/>
    </source>
</evidence>
<proteinExistence type="inferred from homology"/>
<evidence type="ECO:0000256" key="3">
    <source>
        <dbReference type="ARBA" id="ARBA00018192"/>
    </source>
</evidence>
<evidence type="ECO:0000256" key="5">
    <source>
        <dbReference type="ARBA" id="ARBA00022660"/>
    </source>
</evidence>
<evidence type="ECO:0000256" key="14">
    <source>
        <dbReference type="RuleBase" id="RU368034"/>
    </source>
</evidence>
<accession>A0A9J6C0C8</accession>
<evidence type="ECO:0000256" key="6">
    <source>
        <dbReference type="ARBA" id="ARBA00022692"/>
    </source>
</evidence>
<dbReference type="PANTHER" id="PTHR12966:SF0">
    <property type="entry name" value="NADH DEHYDROGENASE [UBIQUINONE] 1 ALPHA SUBCOMPLEX SUBUNIT 13"/>
    <property type="match status" value="1"/>
</dbReference>
<dbReference type="GO" id="GO:0045271">
    <property type="term" value="C:respiratory chain complex I"/>
    <property type="evidence" value="ECO:0007669"/>
    <property type="project" value="UniProtKB-UniRule"/>
</dbReference>
<evidence type="ECO:0000256" key="10">
    <source>
        <dbReference type="ARBA" id="ARBA00023128"/>
    </source>
</evidence>
<dbReference type="PANTHER" id="PTHR12966">
    <property type="entry name" value="NADH DEHYDROGENASE UBIQUINONE 1 ALPHA SUBCOMPLEX SUBUNIT 13"/>
    <property type="match status" value="1"/>
</dbReference>
<comment type="function">
    <text evidence="12">Accessory subunit of the mitochondrial membrane respiratory chain NADH dehydrogenase (Complex I), that is believed not to be involved in catalysis. Complex I functions in the transfer of electrons from NADH to the respiratory chain. The immediate electron acceptor for the enzyme is believed to be ubiquinone. Involved in the interferon/all-trans-retinoic acid (IFN/RA) induced cell death. This apoptotic activity is inhibited by interaction with viral IRF1. Prevents the transactivation of STAT3 target genes. May play a role in CARD15-mediated innate mucosal responses and serve to regulate intestinal epithelial cell responses to microbes.</text>
</comment>
<dbReference type="Pfam" id="PF06212">
    <property type="entry name" value="GRIM-19"/>
    <property type="match status" value="1"/>
</dbReference>
<comment type="subcellular location">
    <subcellularLocation>
        <location evidence="1 14">Mitochondrion inner membrane</location>
        <topology evidence="1 14">Single-pass membrane protein</topology>
        <orientation evidence="1 14">Matrix side</orientation>
    </subcellularLocation>
</comment>
<keyword evidence="16" id="KW-1185">Reference proteome</keyword>
<evidence type="ECO:0000313" key="16">
    <source>
        <dbReference type="Proteomes" id="UP001107558"/>
    </source>
</evidence>
<dbReference type="Proteomes" id="UP001107558">
    <property type="component" value="Chromosome 2"/>
</dbReference>